<dbReference type="PROSITE" id="PS51098">
    <property type="entry name" value="PTS_EIIB_TYPE_1"/>
    <property type="match status" value="1"/>
</dbReference>
<evidence type="ECO:0000259" key="14">
    <source>
        <dbReference type="PROSITE" id="PS51098"/>
    </source>
</evidence>
<keyword evidence="9 12" id="KW-1133">Transmembrane helix</keyword>
<dbReference type="EMBL" id="FOJY01000019">
    <property type="protein sequence ID" value="SFB30790.1"/>
    <property type="molecule type" value="Genomic_DNA"/>
</dbReference>
<dbReference type="Pfam" id="PF00367">
    <property type="entry name" value="PTS_EIIB"/>
    <property type="match status" value="1"/>
</dbReference>
<keyword evidence="3" id="KW-1003">Cell membrane</keyword>
<keyword evidence="4" id="KW-0762">Sugar transport</keyword>
<evidence type="ECO:0000256" key="5">
    <source>
        <dbReference type="ARBA" id="ARBA00022679"/>
    </source>
</evidence>
<keyword evidence="2" id="KW-0813">Transport</keyword>
<dbReference type="Gene3D" id="2.70.70.10">
    <property type="entry name" value="Glucose Permease (Domain IIA)"/>
    <property type="match status" value="1"/>
</dbReference>
<dbReference type="NCBIfam" id="TIGR01995">
    <property type="entry name" value="PTS-II-ABC-beta"/>
    <property type="match status" value="1"/>
</dbReference>
<feature type="domain" description="PTS EIIA type-1" evidence="13">
    <location>
        <begin position="504"/>
        <end position="608"/>
    </location>
</feature>
<gene>
    <name evidence="16" type="ORF">SAMN05216249_1197</name>
</gene>
<dbReference type="InterPro" id="IPR011055">
    <property type="entry name" value="Dup_hybrid_motif"/>
</dbReference>
<dbReference type="GO" id="GO:0016301">
    <property type="term" value="F:kinase activity"/>
    <property type="evidence" value="ECO:0007669"/>
    <property type="project" value="UniProtKB-KW"/>
</dbReference>
<dbReference type="PROSITE" id="PS51093">
    <property type="entry name" value="PTS_EIIA_TYPE_1"/>
    <property type="match status" value="1"/>
</dbReference>
<dbReference type="GO" id="GO:0008982">
    <property type="term" value="F:protein-N(PI)-phosphohistidine-sugar phosphotransferase activity"/>
    <property type="evidence" value="ECO:0007669"/>
    <property type="project" value="InterPro"/>
</dbReference>
<dbReference type="STRING" id="1120918.SAMN05216249_1197"/>
<dbReference type="Pfam" id="PF00358">
    <property type="entry name" value="PTS_EIIA_1"/>
    <property type="match status" value="1"/>
</dbReference>
<feature type="transmembrane region" description="Helical" evidence="12">
    <location>
        <begin position="143"/>
        <end position="163"/>
    </location>
</feature>
<keyword evidence="6" id="KW-0598">Phosphotransferase system</keyword>
<evidence type="ECO:0000256" key="1">
    <source>
        <dbReference type="ARBA" id="ARBA00004651"/>
    </source>
</evidence>
<reference evidence="16 17" key="1">
    <citation type="submission" date="2016-10" db="EMBL/GenBank/DDBJ databases">
        <authorList>
            <person name="de Groot N.N."/>
        </authorList>
    </citation>
    <scope>NUCLEOTIDE SEQUENCE [LARGE SCALE GENOMIC DNA]</scope>
    <source>
        <strain evidence="16 17">DSM 5522</strain>
    </source>
</reference>
<evidence type="ECO:0000256" key="10">
    <source>
        <dbReference type="ARBA" id="ARBA00023136"/>
    </source>
</evidence>
<dbReference type="InterPro" id="IPR001996">
    <property type="entry name" value="PTS_IIB_1"/>
</dbReference>
<evidence type="ECO:0000256" key="7">
    <source>
        <dbReference type="ARBA" id="ARBA00022692"/>
    </source>
</evidence>
<dbReference type="FunFam" id="2.70.70.10:FF:000001">
    <property type="entry name" value="PTS system glucose-specific IIA component"/>
    <property type="match status" value="1"/>
</dbReference>
<feature type="domain" description="PTS EIIB type-1" evidence="14">
    <location>
        <begin position="6"/>
        <end position="88"/>
    </location>
</feature>
<feature type="transmembrane region" description="Helical" evidence="12">
    <location>
        <begin position="294"/>
        <end position="320"/>
    </location>
</feature>
<dbReference type="SUPFAM" id="SSF51261">
    <property type="entry name" value="Duplicated hybrid motif"/>
    <property type="match status" value="1"/>
</dbReference>
<evidence type="ECO:0000256" key="8">
    <source>
        <dbReference type="ARBA" id="ARBA00022777"/>
    </source>
</evidence>
<dbReference type="GO" id="GO:0015771">
    <property type="term" value="P:trehalose transport"/>
    <property type="evidence" value="ECO:0007669"/>
    <property type="project" value="TreeGrafter"/>
</dbReference>
<dbReference type="InterPro" id="IPR050558">
    <property type="entry name" value="PTS_Sugar-Specific_Components"/>
</dbReference>
<keyword evidence="8" id="KW-0418">Kinase</keyword>
<name>A0A1I1A2J4_9FIRM</name>
<evidence type="ECO:0000313" key="17">
    <source>
        <dbReference type="Proteomes" id="UP000198838"/>
    </source>
</evidence>
<dbReference type="InterPro" id="IPR003352">
    <property type="entry name" value="PTS_EIIC"/>
</dbReference>
<protein>
    <submittedName>
        <fullName evidence="16">PTS system beta-glucoside-specific IIA component, Glc family /PTS system beta-glucoside-specific IIB component, Glc family /PTS system beta-glucoside-specific IIC component, Glc family</fullName>
    </submittedName>
</protein>
<dbReference type="FunFam" id="3.30.1360.60:FF:000001">
    <property type="entry name" value="PTS system glucose-specific IIBC component PtsG"/>
    <property type="match status" value="1"/>
</dbReference>
<feature type="transmembrane region" description="Helical" evidence="12">
    <location>
        <begin position="102"/>
        <end position="123"/>
    </location>
</feature>
<accession>A0A1I1A2J4</accession>
<feature type="domain" description="PTS EIIC type-1" evidence="15">
    <location>
        <begin position="104"/>
        <end position="478"/>
    </location>
</feature>
<keyword evidence="5" id="KW-0808">Transferase</keyword>
<dbReference type="PANTHER" id="PTHR30175">
    <property type="entry name" value="PHOSPHOTRANSFERASE SYSTEM TRANSPORT PROTEIN"/>
    <property type="match status" value="1"/>
</dbReference>
<dbReference type="InterPro" id="IPR018113">
    <property type="entry name" value="PTrfase_EIIB_Cys"/>
</dbReference>
<dbReference type="PROSITE" id="PS01035">
    <property type="entry name" value="PTS_EIIB_TYPE_1_CYS"/>
    <property type="match status" value="1"/>
</dbReference>
<evidence type="ECO:0000256" key="6">
    <source>
        <dbReference type="ARBA" id="ARBA00022683"/>
    </source>
</evidence>
<dbReference type="PANTHER" id="PTHR30175:SF1">
    <property type="entry name" value="PTS SYSTEM ARBUTIN-, CELLOBIOSE-, AND SALICIN-SPECIFIC EIIBC COMPONENT-RELATED"/>
    <property type="match status" value="1"/>
</dbReference>
<comment type="subcellular location">
    <subcellularLocation>
        <location evidence="1">Cell membrane</location>
        <topology evidence="1">Multi-pass membrane protein</topology>
    </subcellularLocation>
</comment>
<dbReference type="RefSeq" id="WP_092873910.1">
    <property type="nucleotide sequence ID" value="NZ_FOJY01000019.1"/>
</dbReference>
<dbReference type="InterPro" id="IPR013013">
    <property type="entry name" value="PTS_EIIC_1"/>
</dbReference>
<feature type="transmembrane region" description="Helical" evidence="12">
    <location>
        <begin position="175"/>
        <end position="196"/>
    </location>
</feature>
<dbReference type="SUPFAM" id="SSF55604">
    <property type="entry name" value="Glucose permease domain IIB"/>
    <property type="match status" value="1"/>
</dbReference>
<dbReference type="CDD" id="cd00212">
    <property type="entry name" value="PTS_IIB_glc"/>
    <property type="match status" value="1"/>
</dbReference>
<keyword evidence="7 12" id="KW-0812">Transmembrane</keyword>
<feature type="transmembrane region" description="Helical" evidence="12">
    <location>
        <begin position="438"/>
        <end position="463"/>
    </location>
</feature>
<sequence length="634" mass="66519">MALDYKSTADKIIEAVGGKENIASATHCMTRLRMVLVDEKKANDDKVNKIKGVKSVIKQGGQYQVVIGNEVSNLFKEFKAMGFGEEAGSVQNKPEGNIGQRLLGFISGCLTPLLPAILGAGMLKVVLTLCTTLNVLESTNPTYTMFYAMADAFFYFLPIFLGWSIAKKTGGSIPLYLAVGAMLCYPDLTSLLGGAVEGVKYGTFLGSQCTYLFGVIPVIDTSYTSSVVPMLLMAPVMMWAEEFADKVSPNVLKAFLKPLIFMIICVPVVLVVLGPLGGVIGNGMAFIINSMYNAVPWLTVGILSAIMPFIVMTGMHYALIPICINNMATLGWDVIVLVTMFCSNICQGGAAFGVAAKTKDVETRSEGIACGISATIAGVTEPAMYGINLRFGKPMIAAVTGAGISGLLAGITSVKGYSMGGSPSFLSLITFIGGDSPYAGVIWGAICGALGLAIAAVLSFIMYSDKAAGVGEFAADSDGGVTNAPETIYSPIKGKLLSLSETPDDMFASGTMGEGVAIEPVEGKVFAPADGEISAFFETGHAIGITTENGAEILIHVGMNTVELKGEGFTVKRTAGDKVRKGDLLLEFDIDLIKNAGYPIITPVIVTNSEDYTKVSPKAGGVDIKAGDSIIDVE</sequence>
<feature type="active site" description="Phosphocysteine intermediate; for EIIB activity" evidence="11">
    <location>
        <position position="28"/>
    </location>
</feature>
<proteinExistence type="predicted"/>
<evidence type="ECO:0000259" key="15">
    <source>
        <dbReference type="PROSITE" id="PS51103"/>
    </source>
</evidence>
<evidence type="ECO:0000256" key="3">
    <source>
        <dbReference type="ARBA" id="ARBA00022475"/>
    </source>
</evidence>
<dbReference type="GO" id="GO:0005886">
    <property type="term" value="C:plasma membrane"/>
    <property type="evidence" value="ECO:0007669"/>
    <property type="project" value="UniProtKB-SubCell"/>
</dbReference>
<dbReference type="OrthoDB" id="92465at2"/>
<dbReference type="GO" id="GO:0090589">
    <property type="term" value="F:protein-phosphocysteine-trehalose phosphotransferase system transporter activity"/>
    <property type="evidence" value="ECO:0007669"/>
    <property type="project" value="TreeGrafter"/>
</dbReference>
<evidence type="ECO:0000256" key="12">
    <source>
        <dbReference type="SAM" id="Phobius"/>
    </source>
</evidence>
<dbReference type="Proteomes" id="UP000198838">
    <property type="component" value="Unassembled WGS sequence"/>
</dbReference>
<keyword evidence="17" id="KW-1185">Reference proteome</keyword>
<dbReference type="InterPro" id="IPR001127">
    <property type="entry name" value="PTS_EIIA_1_perm"/>
</dbReference>
<organism evidence="16 17">
    <name type="scientific">Acetitomaculum ruminis DSM 5522</name>
    <dbReference type="NCBI Taxonomy" id="1120918"/>
    <lineage>
        <taxon>Bacteria</taxon>
        <taxon>Bacillati</taxon>
        <taxon>Bacillota</taxon>
        <taxon>Clostridia</taxon>
        <taxon>Lachnospirales</taxon>
        <taxon>Lachnospiraceae</taxon>
        <taxon>Acetitomaculum</taxon>
    </lineage>
</organism>
<dbReference type="PROSITE" id="PS51103">
    <property type="entry name" value="PTS_EIIC_TYPE_1"/>
    <property type="match status" value="1"/>
</dbReference>
<dbReference type="AlphaFoldDB" id="A0A1I1A2J4"/>
<evidence type="ECO:0000313" key="16">
    <source>
        <dbReference type="EMBL" id="SFB30790.1"/>
    </source>
</evidence>
<dbReference type="InterPro" id="IPR011297">
    <property type="entry name" value="PTS_IIABC_b_glu"/>
</dbReference>
<evidence type="ECO:0000256" key="4">
    <source>
        <dbReference type="ARBA" id="ARBA00022597"/>
    </source>
</evidence>
<dbReference type="InterPro" id="IPR036878">
    <property type="entry name" value="Glu_permease_IIB"/>
</dbReference>
<dbReference type="GO" id="GO:0009401">
    <property type="term" value="P:phosphoenolpyruvate-dependent sugar phosphotransferase system"/>
    <property type="evidence" value="ECO:0007669"/>
    <property type="project" value="UniProtKB-KW"/>
</dbReference>
<evidence type="ECO:0000259" key="13">
    <source>
        <dbReference type="PROSITE" id="PS51093"/>
    </source>
</evidence>
<feature type="transmembrane region" description="Helical" evidence="12">
    <location>
        <begin position="259"/>
        <end position="288"/>
    </location>
</feature>
<feature type="transmembrane region" description="Helical" evidence="12">
    <location>
        <begin position="395"/>
        <end position="418"/>
    </location>
</feature>
<dbReference type="NCBIfam" id="TIGR00830">
    <property type="entry name" value="PTBA"/>
    <property type="match status" value="1"/>
</dbReference>
<evidence type="ECO:0000256" key="11">
    <source>
        <dbReference type="PROSITE-ProRule" id="PRU00421"/>
    </source>
</evidence>
<dbReference type="Pfam" id="PF02378">
    <property type="entry name" value="PTS_EIIC"/>
    <property type="match status" value="1"/>
</dbReference>
<keyword evidence="10 12" id="KW-0472">Membrane</keyword>
<evidence type="ECO:0000256" key="9">
    <source>
        <dbReference type="ARBA" id="ARBA00022989"/>
    </source>
</evidence>
<dbReference type="PROSITE" id="PS00371">
    <property type="entry name" value="PTS_EIIA_TYPE_1_HIS"/>
    <property type="match status" value="1"/>
</dbReference>
<evidence type="ECO:0000256" key="2">
    <source>
        <dbReference type="ARBA" id="ARBA00022448"/>
    </source>
</evidence>
<dbReference type="Gene3D" id="3.30.1360.60">
    <property type="entry name" value="Glucose permease domain IIB"/>
    <property type="match status" value="1"/>
</dbReference>